<organism evidence="2 3">
    <name type="scientific">Acinetobacter johnsonii</name>
    <dbReference type="NCBI Taxonomy" id="40214"/>
    <lineage>
        <taxon>Bacteria</taxon>
        <taxon>Pseudomonadati</taxon>
        <taxon>Pseudomonadota</taxon>
        <taxon>Gammaproteobacteria</taxon>
        <taxon>Moraxellales</taxon>
        <taxon>Moraxellaceae</taxon>
        <taxon>Acinetobacter</taxon>
    </lineage>
</organism>
<proteinExistence type="predicted"/>
<keyword evidence="1" id="KW-0812">Transmembrane</keyword>
<reference evidence="2 3" key="1">
    <citation type="submission" date="2017-11" db="EMBL/GenBank/DDBJ databases">
        <title>Infants hospitalized years apart are colonized by the same room-sourced microbial strains.</title>
        <authorList>
            <person name="Brooks B."/>
            <person name="Olm M.R."/>
            <person name="Firek B.A."/>
            <person name="Baker R."/>
            <person name="Thomas B.C."/>
            <person name="Morowitz M.J."/>
            <person name="Banfield J.F."/>
        </authorList>
    </citation>
    <scope>NUCLEOTIDE SEQUENCE [LARGE SCALE GENOMIC DNA]</scope>
    <source>
        <strain evidence="2">S2_003_000_R3_20</strain>
    </source>
</reference>
<keyword evidence="1" id="KW-0472">Membrane</keyword>
<accession>A0A2W5RRW3</accession>
<feature type="transmembrane region" description="Helical" evidence="1">
    <location>
        <begin position="43"/>
        <end position="63"/>
    </location>
</feature>
<dbReference type="Pfam" id="PF20122">
    <property type="entry name" value="DUF6512"/>
    <property type="match status" value="1"/>
</dbReference>
<dbReference type="Proteomes" id="UP000249282">
    <property type="component" value="Unassembled WGS sequence"/>
</dbReference>
<dbReference type="NCBIfam" id="NF041437">
    <property type="entry name" value="TfpZ"/>
    <property type="match status" value="1"/>
</dbReference>
<evidence type="ECO:0000313" key="3">
    <source>
        <dbReference type="Proteomes" id="UP000249282"/>
    </source>
</evidence>
<dbReference type="InterPro" id="IPR047814">
    <property type="entry name" value="TfpX/TfpZ-like"/>
</dbReference>
<feature type="transmembrane region" description="Helical" evidence="1">
    <location>
        <begin position="75"/>
        <end position="94"/>
    </location>
</feature>
<evidence type="ECO:0000313" key="2">
    <source>
        <dbReference type="EMBL" id="PZQ90994.1"/>
    </source>
</evidence>
<dbReference type="EMBL" id="QFQJ01000033">
    <property type="protein sequence ID" value="PZQ90994.1"/>
    <property type="molecule type" value="Genomic_DNA"/>
</dbReference>
<sequence>MSKRLKFFLGHLLISLVIALFVMGFVFFVWYPEPLATAVGVTHIFLMLLVIDVILGPLLGLLVYKEGKKTLKMDLSIIILIQIIALIYGIYSIAQARPTWIAFNKDHFELVRNNNIKTENIDQAKEQYQRPTWLQAEYVGVKQATDPQEQQIEQMGAMLNGISLAQYPERYIPLEQVSEQMKMKAHALSELNRWNSDIVVQQKIKNYPEATAWIPFETYGVPMVVLINKDKGEVIKIVDLRPWK</sequence>
<dbReference type="InterPro" id="IPR045407">
    <property type="entry name" value="DUF6512"/>
</dbReference>
<comment type="caution">
    <text evidence="2">The sequence shown here is derived from an EMBL/GenBank/DDBJ whole genome shotgun (WGS) entry which is preliminary data.</text>
</comment>
<name>A0A2W5RRW3_ACIJO</name>
<gene>
    <name evidence="2" type="ORF">DI542_07585</name>
</gene>
<evidence type="ECO:0000256" key="1">
    <source>
        <dbReference type="SAM" id="Phobius"/>
    </source>
</evidence>
<feature type="transmembrane region" description="Helical" evidence="1">
    <location>
        <begin position="7"/>
        <end position="31"/>
    </location>
</feature>
<keyword evidence="1" id="KW-1133">Transmembrane helix</keyword>
<protein>
    <submittedName>
        <fullName evidence="2">Type IV pilin accessory protein</fullName>
    </submittedName>
</protein>
<dbReference type="AlphaFoldDB" id="A0A2W5RRW3"/>